<dbReference type="PANTHER" id="PTHR45978:SF7">
    <property type="entry name" value="SPX DOMAIN-CONTAINING PROTEIN 4"/>
    <property type="match status" value="1"/>
</dbReference>
<organism evidence="2">
    <name type="scientific">Compsopogon caeruleus</name>
    <dbReference type="NCBI Taxonomy" id="31354"/>
    <lineage>
        <taxon>Eukaryota</taxon>
        <taxon>Rhodophyta</taxon>
        <taxon>Compsopogonophyceae</taxon>
        <taxon>Compsopogonales</taxon>
        <taxon>Compsopogonaceae</taxon>
        <taxon>Compsopogon</taxon>
    </lineage>
</organism>
<dbReference type="EMBL" id="HBGH01004597">
    <property type="protein sequence ID" value="CAD9230456.1"/>
    <property type="molecule type" value="Transcribed_RNA"/>
</dbReference>
<sequence length="238" mass="26396">MSSHAEIQRITADVGRVSSKLREFSVVNFTGTVKILKKHDKNSGASLRSVYVRRVLEVQPFHVQLGQIVRRVVGIREEVDRLTPTLDDSFMRISSIRPGFNRDLNNDIMVDVTVKKEALCVVVRNSGKEILAIRDEGSLSAHLVKAVLESGESTADAAIRGVQDTAGELVHLERRLGEFKSATRTNTVYDAYLLVSTGVDPNWSNPCNITKLWLSPEQALVSVQDNSSLRVIRSVLES</sequence>
<dbReference type="PANTHER" id="PTHR45978">
    <property type="entry name" value="SPX DOMAIN-CONTAINING PROTEIN 3"/>
    <property type="match status" value="1"/>
</dbReference>
<protein>
    <recommendedName>
        <fullName evidence="1">SPX domain-containing protein</fullName>
    </recommendedName>
</protein>
<reference evidence="2" key="1">
    <citation type="submission" date="2021-01" db="EMBL/GenBank/DDBJ databases">
        <authorList>
            <person name="Corre E."/>
            <person name="Pelletier E."/>
            <person name="Niang G."/>
            <person name="Scheremetjew M."/>
            <person name="Finn R."/>
            <person name="Kale V."/>
            <person name="Holt S."/>
            <person name="Cochrane G."/>
            <person name="Meng A."/>
            <person name="Brown T."/>
            <person name="Cohen L."/>
        </authorList>
    </citation>
    <scope>NUCLEOTIDE SEQUENCE</scope>
    <source>
        <strain evidence="2">SAG 36.94</strain>
    </source>
</reference>
<dbReference type="AlphaFoldDB" id="A0A7S1TA44"/>
<dbReference type="Gene3D" id="3.90.79.10">
    <property type="entry name" value="Nucleoside Triphosphate Pyrophosphohydrolase"/>
    <property type="match status" value="1"/>
</dbReference>
<dbReference type="PROSITE" id="PS51382">
    <property type="entry name" value="SPX"/>
    <property type="match status" value="1"/>
</dbReference>
<accession>A0A7S1TA44</accession>
<gene>
    <name evidence="2" type="ORF">CCAE0312_LOCUS2521</name>
</gene>
<dbReference type="InterPro" id="IPR031142">
    <property type="entry name" value="SPX_prot"/>
</dbReference>
<dbReference type="SUPFAM" id="SSF55811">
    <property type="entry name" value="Nudix"/>
    <property type="match status" value="1"/>
</dbReference>
<dbReference type="InterPro" id="IPR004331">
    <property type="entry name" value="SPX_dom"/>
</dbReference>
<proteinExistence type="predicted"/>
<evidence type="ECO:0000313" key="2">
    <source>
        <dbReference type="EMBL" id="CAD9230456.1"/>
    </source>
</evidence>
<dbReference type="GO" id="GO:0016036">
    <property type="term" value="P:cellular response to phosphate starvation"/>
    <property type="evidence" value="ECO:0007669"/>
    <property type="project" value="InterPro"/>
</dbReference>
<dbReference type="InterPro" id="IPR015797">
    <property type="entry name" value="NUDIX_hydrolase-like_dom_sf"/>
</dbReference>
<feature type="domain" description="SPX" evidence="1">
    <location>
        <begin position="1"/>
        <end position="53"/>
    </location>
</feature>
<name>A0A7S1TA44_9RHOD</name>
<evidence type="ECO:0000259" key="1">
    <source>
        <dbReference type="PROSITE" id="PS51382"/>
    </source>
</evidence>